<dbReference type="RefSeq" id="WP_211531321.1">
    <property type="nucleotide sequence ID" value="NZ_JWHL01000015.1"/>
</dbReference>
<dbReference type="PIRSF" id="PIRSF001467">
    <property type="entry name" value="Peptidylpro_ismrse"/>
    <property type="match status" value="1"/>
</dbReference>
<dbReference type="PANTHER" id="PTHR45625:SF4">
    <property type="entry name" value="PEPTIDYLPROLYL ISOMERASE DOMAIN AND WD REPEAT-CONTAINING PROTEIN 1"/>
    <property type="match status" value="1"/>
</dbReference>
<evidence type="ECO:0000259" key="4">
    <source>
        <dbReference type="PROSITE" id="PS50072"/>
    </source>
</evidence>
<dbReference type="OrthoDB" id="12184at2157"/>
<keyword evidence="6" id="KW-1185">Reference proteome</keyword>
<gene>
    <name evidence="5" type="ORF">RJ53_08925</name>
</gene>
<dbReference type="GO" id="GO:0003755">
    <property type="term" value="F:peptidyl-prolyl cis-trans isomerase activity"/>
    <property type="evidence" value="ECO:0007669"/>
    <property type="project" value="UniProtKB-KW"/>
</dbReference>
<dbReference type="PRINTS" id="PR00153">
    <property type="entry name" value="CSAPPISMRASE"/>
</dbReference>
<dbReference type="Pfam" id="PF00160">
    <property type="entry name" value="Pro_isomerase"/>
    <property type="match status" value="1"/>
</dbReference>
<dbReference type="EC" id="5.2.1.8" evidence="1"/>
<dbReference type="PROSITE" id="PS50072">
    <property type="entry name" value="CSA_PPIASE_2"/>
    <property type="match status" value="1"/>
</dbReference>
<dbReference type="InterPro" id="IPR024936">
    <property type="entry name" value="Cyclophilin-type_PPIase"/>
</dbReference>
<evidence type="ECO:0000256" key="2">
    <source>
        <dbReference type="ARBA" id="ARBA00023110"/>
    </source>
</evidence>
<dbReference type="Proteomes" id="UP000730161">
    <property type="component" value="Unassembled WGS sequence"/>
</dbReference>
<dbReference type="Gene3D" id="2.40.100.10">
    <property type="entry name" value="Cyclophilin-like"/>
    <property type="match status" value="1"/>
</dbReference>
<organism evidence="5 6">
    <name type="scientific">Methanocalculus chunghsingensis</name>
    <dbReference type="NCBI Taxonomy" id="156457"/>
    <lineage>
        <taxon>Archaea</taxon>
        <taxon>Methanobacteriati</taxon>
        <taxon>Methanobacteriota</taxon>
        <taxon>Stenosarchaea group</taxon>
        <taxon>Methanomicrobia</taxon>
        <taxon>Methanomicrobiales</taxon>
        <taxon>Methanocalculaceae</taxon>
        <taxon>Methanocalculus</taxon>
    </lineage>
</organism>
<dbReference type="PANTHER" id="PTHR45625">
    <property type="entry name" value="PEPTIDYL-PROLYL CIS-TRANS ISOMERASE-RELATED"/>
    <property type="match status" value="1"/>
</dbReference>
<dbReference type="SUPFAM" id="SSF50891">
    <property type="entry name" value="Cyclophilin-like"/>
    <property type="match status" value="1"/>
</dbReference>
<sequence>MAEAEKQGSVLLQTTMGDITIELFDDMPVTAGNFASLVKKGFYDGIIFHRVIAGFMIQGGDPKGTGTGGPGYTIKDEFAPGRKNVRGTIAMANAGPNTGGSQFFINLVDNSHLDGKHPVFGKVVNGIDVVNAIGKTKTGRNDRPQTEVKIIKASMI</sequence>
<dbReference type="InterPro" id="IPR029000">
    <property type="entry name" value="Cyclophilin-like_dom_sf"/>
</dbReference>
<dbReference type="AlphaFoldDB" id="A0A8J7WAG4"/>
<evidence type="ECO:0000313" key="5">
    <source>
        <dbReference type="EMBL" id="MBR1369600.1"/>
    </source>
</evidence>
<evidence type="ECO:0000256" key="3">
    <source>
        <dbReference type="ARBA" id="ARBA00023235"/>
    </source>
</evidence>
<keyword evidence="2" id="KW-0697">Rotamase</keyword>
<keyword evidence="3 5" id="KW-0413">Isomerase</keyword>
<evidence type="ECO:0000313" key="6">
    <source>
        <dbReference type="Proteomes" id="UP000730161"/>
    </source>
</evidence>
<name>A0A8J7WAG4_9EURY</name>
<evidence type="ECO:0000256" key="1">
    <source>
        <dbReference type="ARBA" id="ARBA00013194"/>
    </source>
</evidence>
<dbReference type="EMBL" id="JWHL01000015">
    <property type="protein sequence ID" value="MBR1369600.1"/>
    <property type="molecule type" value="Genomic_DNA"/>
</dbReference>
<accession>A0A8J7WAG4</accession>
<proteinExistence type="predicted"/>
<dbReference type="InterPro" id="IPR002130">
    <property type="entry name" value="Cyclophilin-type_PPIase_dom"/>
</dbReference>
<comment type="caution">
    <text evidence="5">The sequence shown here is derived from an EMBL/GenBank/DDBJ whole genome shotgun (WGS) entry which is preliminary data.</text>
</comment>
<protein>
    <recommendedName>
        <fullName evidence="1">peptidylprolyl isomerase</fullName>
        <ecNumber evidence="1">5.2.1.8</ecNumber>
    </recommendedName>
</protein>
<dbReference type="CDD" id="cd00317">
    <property type="entry name" value="cyclophilin"/>
    <property type="match status" value="1"/>
</dbReference>
<feature type="domain" description="PPIase cyclophilin-type" evidence="4">
    <location>
        <begin position="13"/>
        <end position="155"/>
    </location>
</feature>
<dbReference type="InterPro" id="IPR044666">
    <property type="entry name" value="Cyclophilin_A-like"/>
</dbReference>
<reference evidence="5" key="1">
    <citation type="submission" date="2014-12" db="EMBL/GenBank/DDBJ databases">
        <authorList>
            <person name="Huang H.-H."/>
            <person name="Chen S.-C."/>
            <person name="Lai M.-C."/>
        </authorList>
    </citation>
    <scope>NUCLEOTIDE SEQUENCE</scope>
    <source>
        <strain evidence="5">K1F9705b</strain>
    </source>
</reference>